<keyword evidence="2" id="KW-1185">Reference proteome</keyword>
<dbReference type="STRING" id="1522368.IN07_24155"/>
<accession>A0A098Y1I2</accession>
<gene>
    <name evidence="1" type="ORF">IN07_24155</name>
</gene>
<organism evidence="1 2">
    <name type="scientific">Modestobacter caceresii</name>
    <dbReference type="NCBI Taxonomy" id="1522368"/>
    <lineage>
        <taxon>Bacteria</taxon>
        <taxon>Bacillati</taxon>
        <taxon>Actinomycetota</taxon>
        <taxon>Actinomycetes</taxon>
        <taxon>Geodermatophilales</taxon>
        <taxon>Geodermatophilaceae</taxon>
        <taxon>Modestobacter</taxon>
    </lineage>
</organism>
<sequence length="84" mass="9414">MTGRDRPDGRRVPDVYETTTPTGVRVRVVRDPDSAAQVVTDLATGLPYEPPTHRTPVDDGVTDAQLDRRWVSSEWWAMKPVVDP</sequence>
<protein>
    <submittedName>
        <fullName evidence="1">Uncharacterized protein</fullName>
    </submittedName>
</protein>
<name>A0A098Y1I2_9ACTN</name>
<reference evidence="1 2" key="1">
    <citation type="submission" date="2014-07" db="EMBL/GenBank/DDBJ databases">
        <title>Biosystematic studies on Modestobacter strains isolated from extreme hyper-arid desert soil and from historic building.</title>
        <authorList>
            <person name="Bukarasam K."/>
            <person name="Bull A."/>
            <person name="Girard G."/>
            <person name="van Wezel G."/>
            <person name="Goodfellow M."/>
        </authorList>
    </citation>
    <scope>NUCLEOTIDE SEQUENCE [LARGE SCALE GENOMIC DNA]</scope>
    <source>
        <strain evidence="1 2">KNN45-2b</strain>
    </source>
</reference>
<dbReference type="RefSeq" id="WP_036341457.1">
    <property type="nucleotide sequence ID" value="NZ_JPMX01000139.1"/>
</dbReference>
<dbReference type="AlphaFoldDB" id="A0A098Y1I2"/>
<evidence type="ECO:0000313" key="1">
    <source>
        <dbReference type="EMBL" id="KGH43233.1"/>
    </source>
</evidence>
<dbReference type="EMBL" id="JPMX01000139">
    <property type="protein sequence ID" value="KGH43233.1"/>
    <property type="molecule type" value="Genomic_DNA"/>
</dbReference>
<evidence type="ECO:0000313" key="2">
    <source>
        <dbReference type="Proteomes" id="UP000029713"/>
    </source>
</evidence>
<proteinExistence type="predicted"/>
<dbReference type="Proteomes" id="UP000029713">
    <property type="component" value="Unassembled WGS sequence"/>
</dbReference>
<comment type="caution">
    <text evidence="1">The sequence shown here is derived from an EMBL/GenBank/DDBJ whole genome shotgun (WGS) entry which is preliminary data.</text>
</comment>